<evidence type="ECO:0000256" key="1">
    <source>
        <dbReference type="ARBA" id="ARBA00038090"/>
    </source>
</evidence>
<evidence type="ECO:0000313" key="5">
    <source>
        <dbReference type="Proteomes" id="UP000800092"/>
    </source>
</evidence>
<keyword evidence="5" id="KW-1185">Reference proteome</keyword>
<dbReference type="PANTHER" id="PTHR28532:SF1">
    <property type="entry name" value="ORAL CANCER OVEREXPRESSED 1"/>
    <property type="match status" value="1"/>
</dbReference>
<protein>
    <submittedName>
        <fullName evidence="4">DUF1715-domain-containing protein</fullName>
    </submittedName>
</protein>
<dbReference type="InterPro" id="IPR052436">
    <property type="entry name" value="LTO1_adapter"/>
</dbReference>
<feature type="domain" description="Essential protein Yae1 N-terminal" evidence="3">
    <location>
        <begin position="20"/>
        <end position="56"/>
    </location>
</feature>
<dbReference type="AlphaFoldDB" id="A0A6A6H710"/>
<feature type="region of interest" description="Disordered" evidence="2">
    <location>
        <begin position="144"/>
        <end position="188"/>
    </location>
</feature>
<dbReference type="Proteomes" id="UP000800092">
    <property type="component" value="Unassembled WGS sequence"/>
</dbReference>
<reference evidence="4" key="1">
    <citation type="journal article" date="2020" name="Stud. Mycol.">
        <title>101 Dothideomycetes genomes: a test case for predicting lifestyles and emergence of pathogens.</title>
        <authorList>
            <person name="Haridas S."/>
            <person name="Albert R."/>
            <person name="Binder M."/>
            <person name="Bloem J."/>
            <person name="Labutti K."/>
            <person name="Salamov A."/>
            <person name="Andreopoulos B."/>
            <person name="Baker S."/>
            <person name="Barry K."/>
            <person name="Bills G."/>
            <person name="Bluhm B."/>
            <person name="Cannon C."/>
            <person name="Castanera R."/>
            <person name="Culley D."/>
            <person name="Daum C."/>
            <person name="Ezra D."/>
            <person name="Gonzalez J."/>
            <person name="Henrissat B."/>
            <person name="Kuo A."/>
            <person name="Liang C."/>
            <person name="Lipzen A."/>
            <person name="Lutzoni F."/>
            <person name="Magnuson J."/>
            <person name="Mondo S."/>
            <person name="Nolan M."/>
            <person name="Ohm R."/>
            <person name="Pangilinan J."/>
            <person name="Park H.-J."/>
            <person name="Ramirez L."/>
            <person name="Alfaro M."/>
            <person name="Sun H."/>
            <person name="Tritt A."/>
            <person name="Yoshinaga Y."/>
            <person name="Zwiers L.-H."/>
            <person name="Turgeon B."/>
            <person name="Goodwin S."/>
            <person name="Spatafora J."/>
            <person name="Crous P."/>
            <person name="Grigoriev I."/>
        </authorList>
    </citation>
    <scope>NUCLEOTIDE SEQUENCE</scope>
    <source>
        <strain evidence="4">Tuck. ex Michener</strain>
    </source>
</reference>
<evidence type="ECO:0000259" key="3">
    <source>
        <dbReference type="Pfam" id="PF09811"/>
    </source>
</evidence>
<evidence type="ECO:0000313" key="4">
    <source>
        <dbReference type="EMBL" id="KAF2233805.1"/>
    </source>
</evidence>
<evidence type="ECO:0000256" key="2">
    <source>
        <dbReference type="SAM" id="MobiDB-lite"/>
    </source>
</evidence>
<accession>A0A6A6H710</accession>
<gene>
    <name evidence="4" type="ORF">EV356DRAFT_533344</name>
</gene>
<comment type="similarity">
    <text evidence="1">Belongs to the LTO1 family.</text>
</comment>
<feature type="compositionally biased region" description="Polar residues" evidence="2">
    <location>
        <begin position="152"/>
        <end position="162"/>
    </location>
</feature>
<dbReference type="EMBL" id="ML991803">
    <property type="protein sequence ID" value="KAF2233805.1"/>
    <property type="molecule type" value="Genomic_DNA"/>
</dbReference>
<dbReference type="Pfam" id="PF09811">
    <property type="entry name" value="Yae1_N"/>
    <property type="match status" value="1"/>
</dbReference>
<sequence>MARDNFDSLLELEDEYYNEGFRLGVEDGSRAGRTEGRIFGLQMGFEKYVEMGQLSGNVAVWQARIPNQGTHLPVNGSRSDSNLQEPQEPLLPALQANSRLQRHLQTLYALVEPETLSTNNTEEAVSDVDDRLKRASAKAKMIEKIIGEGDSDQLSSNVTEPDSSSQEYDISSSVRARSQKSTSKAQDF</sequence>
<organism evidence="4 5">
    <name type="scientific">Viridothelium virens</name>
    <name type="common">Speckled blister lichen</name>
    <name type="synonym">Trypethelium virens</name>
    <dbReference type="NCBI Taxonomy" id="1048519"/>
    <lineage>
        <taxon>Eukaryota</taxon>
        <taxon>Fungi</taxon>
        <taxon>Dikarya</taxon>
        <taxon>Ascomycota</taxon>
        <taxon>Pezizomycotina</taxon>
        <taxon>Dothideomycetes</taxon>
        <taxon>Dothideomycetes incertae sedis</taxon>
        <taxon>Trypetheliales</taxon>
        <taxon>Trypetheliaceae</taxon>
        <taxon>Viridothelium</taxon>
    </lineage>
</organism>
<dbReference type="OrthoDB" id="48036at2759"/>
<proteinExistence type="inferred from homology"/>
<name>A0A6A6H710_VIRVR</name>
<dbReference type="InterPro" id="IPR019191">
    <property type="entry name" value="Essential_protein_Yae1_N"/>
</dbReference>
<dbReference type="PANTHER" id="PTHR28532">
    <property type="entry name" value="GEO13458P1"/>
    <property type="match status" value="1"/>
</dbReference>
<feature type="compositionally biased region" description="Low complexity" evidence="2">
    <location>
        <begin position="163"/>
        <end position="173"/>
    </location>
</feature>
<feature type="compositionally biased region" description="Polar residues" evidence="2">
    <location>
        <begin position="174"/>
        <end position="188"/>
    </location>
</feature>